<accession>A0A2S9PP03</accession>
<dbReference type="Pfam" id="PF13560">
    <property type="entry name" value="HTH_31"/>
    <property type="match status" value="1"/>
</dbReference>
<dbReference type="OrthoDB" id="3359627at2"/>
<dbReference type="EMBL" id="PVLV01000563">
    <property type="protein sequence ID" value="PRH76145.1"/>
    <property type="molecule type" value="Genomic_DNA"/>
</dbReference>
<dbReference type="Gene3D" id="1.10.260.40">
    <property type="entry name" value="lambda repressor-like DNA-binding domains"/>
    <property type="match status" value="1"/>
</dbReference>
<sequence length="578" mass="58621">MPASLAPDPPLQAVRERAAIAAVAAAVSRRVREVRAFDTRVSPFGAAVVWCLDDRSLCGDPSHLPRTPGSWGRWNAGTGCDQQEHQRPGTREWDAPGRTGKGNAVAGARGAAGADGEAEAFAELLRGLKERSGLSYGALAKRLHMSTSTLHRYCNGTATPADYAPVERLARVCRARPEELVELHRRWILADAARGRKAAGGAAAAGAAGAGAAANAAAGPVPDEDAPTGPVADERAAAGGVPDAPAAPLPLAEAAPAGAAGPGRRRAALVAAAAAVLGTVVLAVNLPASSGGDGRETVSGPVAESGGAATGRPDGERPAPSGSPSPTPSGSVSGSPSPSRSPGADGPSASASASEPKPAAPEGGNGGGAEPQGGASVNVAVRPFVYDGPCSQHFLVQSEPAQVGPPAATEQDAPRWAAAYGAVSAGEQRIAVNLQGTGRQTVVLDSLQVRVVSKGAPPAWNDYAMGSGCGGQVERRSFDVDLDAGSPVAVPKNGQPDFPYGVTESDPLQFHVTVRTRAHDVRWDLTLKWSSGDRQGTVHIDDDGKPFRTSGAAGRPAYHYPLGGGEWIREEPQGAQVP</sequence>
<feature type="region of interest" description="Disordered" evidence="1">
    <location>
        <begin position="215"/>
        <end position="244"/>
    </location>
</feature>
<protein>
    <submittedName>
        <fullName evidence="3">Transcriptional regulator</fullName>
    </submittedName>
</protein>
<evidence type="ECO:0000259" key="2">
    <source>
        <dbReference type="PROSITE" id="PS50943"/>
    </source>
</evidence>
<feature type="compositionally biased region" description="Low complexity" evidence="1">
    <location>
        <begin position="328"/>
        <end position="362"/>
    </location>
</feature>
<dbReference type="InterPro" id="IPR001387">
    <property type="entry name" value="Cro/C1-type_HTH"/>
</dbReference>
<dbReference type="Proteomes" id="UP000239322">
    <property type="component" value="Unassembled WGS sequence"/>
</dbReference>
<organism evidence="3 4">
    <name type="scientific">Streptomyces solincola</name>
    <dbReference type="NCBI Taxonomy" id="2100817"/>
    <lineage>
        <taxon>Bacteria</taxon>
        <taxon>Bacillati</taxon>
        <taxon>Actinomycetota</taxon>
        <taxon>Actinomycetes</taxon>
        <taxon>Kitasatosporales</taxon>
        <taxon>Streptomycetaceae</taxon>
        <taxon>Streptomyces</taxon>
    </lineage>
</organism>
<dbReference type="SUPFAM" id="SSF47413">
    <property type="entry name" value="lambda repressor-like DNA-binding domains"/>
    <property type="match status" value="1"/>
</dbReference>
<dbReference type="AlphaFoldDB" id="A0A2S9PP03"/>
<dbReference type="InterPro" id="IPR010982">
    <property type="entry name" value="Lambda_DNA-bd_dom_sf"/>
</dbReference>
<evidence type="ECO:0000313" key="4">
    <source>
        <dbReference type="Proteomes" id="UP000239322"/>
    </source>
</evidence>
<evidence type="ECO:0000256" key="1">
    <source>
        <dbReference type="SAM" id="MobiDB-lite"/>
    </source>
</evidence>
<dbReference type="GO" id="GO:0003677">
    <property type="term" value="F:DNA binding"/>
    <property type="evidence" value="ECO:0007669"/>
    <property type="project" value="InterPro"/>
</dbReference>
<comment type="caution">
    <text evidence="3">The sequence shown here is derived from an EMBL/GenBank/DDBJ whole genome shotgun (WGS) entry which is preliminary data.</text>
</comment>
<dbReference type="CDD" id="cd00093">
    <property type="entry name" value="HTH_XRE"/>
    <property type="match status" value="1"/>
</dbReference>
<keyword evidence="4" id="KW-1185">Reference proteome</keyword>
<dbReference type="PROSITE" id="PS50943">
    <property type="entry name" value="HTH_CROC1"/>
    <property type="match status" value="1"/>
</dbReference>
<feature type="compositionally biased region" description="Basic and acidic residues" evidence="1">
    <location>
        <begin position="82"/>
        <end position="95"/>
    </location>
</feature>
<gene>
    <name evidence="3" type="ORF">C6N75_27210</name>
</gene>
<name>A0A2S9PP03_9ACTN</name>
<feature type="domain" description="HTH cro/C1-type" evidence="2">
    <location>
        <begin position="125"/>
        <end position="180"/>
    </location>
</feature>
<evidence type="ECO:0000313" key="3">
    <source>
        <dbReference type="EMBL" id="PRH76145.1"/>
    </source>
</evidence>
<feature type="region of interest" description="Disordered" evidence="1">
    <location>
        <begin position="288"/>
        <end position="375"/>
    </location>
</feature>
<feature type="compositionally biased region" description="Low complexity" evidence="1">
    <location>
        <begin position="101"/>
        <end position="110"/>
    </location>
</feature>
<proteinExistence type="predicted"/>
<feature type="region of interest" description="Disordered" evidence="1">
    <location>
        <begin position="74"/>
        <end position="110"/>
    </location>
</feature>
<dbReference type="SMART" id="SM00530">
    <property type="entry name" value="HTH_XRE"/>
    <property type="match status" value="1"/>
</dbReference>
<reference evidence="3 4" key="1">
    <citation type="submission" date="2018-03" db="EMBL/GenBank/DDBJ databases">
        <title>Novel Streptomyces sp. from soil.</title>
        <authorList>
            <person name="Tan G.Y.A."/>
            <person name="Lee Z.Y."/>
        </authorList>
    </citation>
    <scope>NUCLEOTIDE SEQUENCE [LARGE SCALE GENOMIC DNA]</scope>
    <source>
        <strain evidence="3 4">ST5x</strain>
    </source>
</reference>